<proteinExistence type="predicted"/>
<dbReference type="Proteomes" id="UP000004416">
    <property type="component" value="Unassembled WGS sequence"/>
</dbReference>
<sequence length="45" mass="4921">MIPSKGLHSFRHIPKKLSATADSLPYFLLPSVSHGTFLKASLNLV</sequence>
<comment type="caution">
    <text evidence="1">The sequence shown here is derived from an EMBL/GenBank/DDBJ whole genome shotgun (WGS) entry which is preliminary data.</text>
</comment>
<protein>
    <submittedName>
        <fullName evidence="1">Uncharacterized protein</fullName>
    </submittedName>
</protein>
<dbReference type="HOGENOM" id="CLU_3198920_0_0_9"/>
<dbReference type="EMBL" id="AFZX01000043">
    <property type="protein sequence ID" value="EHL07341.1"/>
    <property type="molecule type" value="Genomic_DNA"/>
</dbReference>
<reference evidence="1 2" key="1">
    <citation type="submission" date="2011-08" db="EMBL/GenBank/DDBJ databases">
        <authorList>
            <person name="Weinstock G."/>
            <person name="Sodergren E."/>
            <person name="Clifton S."/>
            <person name="Fulton L."/>
            <person name="Fulton B."/>
            <person name="Courtney L."/>
            <person name="Fronick C."/>
            <person name="Harrison M."/>
            <person name="Strong C."/>
            <person name="Farmer C."/>
            <person name="Delahaunty K."/>
            <person name="Markovic C."/>
            <person name="Hall O."/>
            <person name="Minx P."/>
            <person name="Tomlinson C."/>
            <person name="Mitreva M."/>
            <person name="Hou S."/>
            <person name="Chen J."/>
            <person name="Wollam A."/>
            <person name="Pepin K.H."/>
            <person name="Johnson M."/>
            <person name="Bhonagiri V."/>
            <person name="Zhang X."/>
            <person name="Suruliraj S."/>
            <person name="Warren W."/>
            <person name="Chinwalla A."/>
            <person name="Mardis E.R."/>
            <person name="Wilson R.K."/>
        </authorList>
    </citation>
    <scope>NUCLEOTIDE SEQUENCE [LARGE SCALE GENOMIC DNA]</scope>
    <source>
        <strain evidence="1 2">DP7</strain>
    </source>
</reference>
<gene>
    <name evidence="1" type="ORF">HMPREF0322_01901</name>
</gene>
<name>G9XLR6_DESHA</name>
<dbReference type="AlphaFoldDB" id="G9XLR6"/>
<organism evidence="1 2">
    <name type="scientific">Desulfitobacterium hafniense DP7</name>
    <dbReference type="NCBI Taxonomy" id="537010"/>
    <lineage>
        <taxon>Bacteria</taxon>
        <taxon>Bacillati</taxon>
        <taxon>Bacillota</taxon>
        <taxon>Clostridia</taxon>
        <taxon>Eubacteriales</taxon>
        <taxon>Desulfitobacteriaceae</taxon>
        <taxon>Desulfitobacterium</taxon>
    </lineage>
</organism>
<evidence type="ECO:0000313" key="1">
    <source>
        <dbReference type="EMBL" id="EHL07341.1"/>
    </source>
</evidence>
<evidence type="ECO:0000313" key="2">
    <source>
        <dbReference type="Proteomes" id="UP000004416"/>
    </source>
</evidence>
<accession>G9XLR6</accession>